<dbReference type="OrthoDB" id="2499658at2759"/>
<evidence type="ECO:0000256" key="3">
    <source>
        <dbReference type="ARBA" id="ARBA00022722"/>
    </source>
</evidence>
<evidence type="ECO:0000256" key="1">
    <source>
        <dbReference type="ARBA" id="ARBA00022679"/>
    </source>
</evidence>
<dbReference type="GO" id="GO:0015074">
    <property type="term" value="P:DNA integration"/>
    <property type="evidence" value="ECO:0007669"/>
    <property type="project" value="InterPro"/>
</dbReference>
<dbReference type="PANTHER" id="PTHR41694:SF3">
    <property type="entry name" value="RNA-DIRECTED DNA POLYMERASE-RELATED"/>
    <property type="match status" value="1"/>
</dbReference>
<gene>
    <name evidence="9" type="ORF">AMORRO_LOCUS8048</name>
</gene>
<keyword evidence="5" id="KW-0378">Hydrolase</keyword>
<keyword evidence="6" id="KW-0695">RNA-directed DNA polymerase</keyword>
<evidence type="ECO:0000313" key="9">
    <source>
        <dbReference type="EMBL" id="CAG8607083.1"/>
    </source>
</evidence>
<accession>A0A9N9CPA8</accession>
<evidence type="ECO:0000256" key="2">
    <source>
        <dbReference type="ARBA" id="ARBA00022695"/>
    </source>
</evidence>
<dbReference type="GO" id="GO:0004519">
    <property type="term" value="F:endonuclease activity"/>
    <property type="evidence" value="ECO:0007669"/>
    <property type="project" value="UniProtKB-KW"/>
</dbReference>
<dbReference type="Proteomes" id="UP000789342">
    <property type="component" value="Unassembled WGS sequence"/>
</dbReference>
<comment type="caution">
    <text evidence="9">The sequence shown here is derived from an EMBL/GenBank/DDBJ whole genome shotgun (WGS) entry which is preliminary data.</text>
</comment>
<protein>
    <submittedName>
        <fullName evidence="9">11139_t:CDS:1</fullName>
    </submittedName>
</protein>
<organism evidence="9 10">
    <name type="scientific">Acaulospora morrowiae</name>
    <dbReference type="NCBI Taxonomy" id="94023"/>
    <lineage>
        <taxon>Eukaryota</taxon>
        <taxon>Fungi</taxon>
        <taxon>Fungi incertae sedis</taxon>
        <taxon>Mucoromycota</taxon>
        <taxon>Glomeromycotina</taxon>
        <taxon>Glomeromycetes</taxon>
        <taxon>Diversisporales</taxon>
        <taxon>Acaulosporaceae</taxon>
        <taxon>Acaulospora</taxon>
    </lineage>
</organism>
<feature type="domain" description="Integrase catalytic" evidence="8">
    <location>
        <begin position="39"/>
        <end position="205"/>
    </location>
</feature>
<keyword evidence="1" id="KW-0808">Transferase</keyword>
<dbReference type="Pfam" id="PF00665">
    <property type="entry name" value="rve"/>
    <property type="match status" value="1"/>
</dbReference>
<keyword evidence="2" id="KW-0548">Nucleotidyltransferase</keyword>
<keyword evidence="10" id="KW-1185">Reference proteome</keyword>
<dbReference type="InterPro" id="IPR012337">
    <property type="entry name" value="RNaseH-like_sf"/>
</dbReference>
<evidence type="ECO:0000259" key="8">
    <source>
        <dbReference type="PROSITE" id="PS50994"/>
    </source>
</evidence>
<dbReference type="InterPro" id="IPR036397">
    <property type="entry name" value="RNaseH_sf"/>
</dbReference>
<dbReference type="SUPFAM" id="SSF53098">
    <property type="entry name" value="Ribonuclease H-like"/>
    <property type="match status" value="1"/>
</dbReference>
<feature type="compositionally biased region" description="Low complexity" evidence="7">
    <location>
        <begin position="253"/>
        <end position="263"/>
    </location>
</feature>
<feature type="region of interest" description="Disordered" evidence="7">
    <location>
        <begin position="240"/>
        <end position="263"/>
    </location>
</feature>
<dbReference type="GO" id="GO:0016787">
    <property type="term" value="F:hydrolase activity"/>
    <property type="evidence" value="ECO:0007669"/>
    <property type="project" value="UniProtKB-KW"/>
</dbReference>
<dbReference type="GO" id="GO:0035613">
    <property type="term" value="F:RNA stem-loop binding"/>
    <property type="evidence" value="ECO:0007669"/>
    <property type="project" value="TreeGrafter"/>
</dbReference>
<dbReference type="GO" id="GO:0005634">
    <property type="term" value="C:nucleus"/>
    <property type="evidence" value="ECO:0007669"/>
    <property type="project" value="UniProtKB-ARBA"/>
</dbReference>
<dbReference type="GO" id="GO:0003964">
    <property type="term" value="F:RNA-directed DNA polymerase activity"/>
    <property type="evidence" value="ECO:0007669"/>
    <property type="project" value="UniProtKB-KW"/>
</dbReference>
<name>A0A9N9CPA8_9GLOM</name>
<evidence type="ECO:0000256" key="7">
    <source>
        <dbReference type="SAM" id="MobiDB-lite"/>
    </source>
</evidence>
<evidence type="ECO:0000256" key="4">
    <source>
        <dbReference type="ARBA" id="ARBA00022759"/>
    </source>
</evidence>
<keyword evidence="3" id="KW-0540">Nuclease</keyword>
<evidence type="ECO:0000256" key="5">
    <source>
        <dbReference type="ARBA" id="ARBA00022801"/>
    </source>
</evidence>
<dbReference type="PROSITE" id="PS50994">
    <property type="entry name" value="INTEGRASE"/>
    <property type="match status" value="1"/>
</dbReference>
<reference evidence="9" key="1">
    <citation type="submission" date="2021-06" db="EMBL/GenBank/DDBJ databases">
        <authorList>
            <person name="Kallberg Y."/>
            <person name="Tangrot J."/>
            <person name="Rosling A."/>
        </authorList>
    </citation>
    <scope>NUCLEOTIDE SEQUENCE</scope>
    <source>
        <strain evidence="9">CL551</strain>
    </source>
</reference>
<dbReference type="PANTHER" id="PTHR41694">
    <property type="entry name" value="ENDOGENOUS RETROVIRUS GROUP K MEMBER POL PROTEIN"/>
    <property type="match status" value="1"/>
</dbReference>
<dbReference type="InterPro" id="IPR001584">
    <property type="entry name" value="Integrase_cat-core"/>
</dbReference>
<sequence>MEVKKKLEKRYCYIPQQLVEDIVRECKVCITRRTSKRIPPMCPIVSEGFLNHVQIDTIDMTTIPDREYKYIFHIRDHFSQFSYAEQAQSKLAKEAAAIFLNFCFIYGPPAILHTDNGEEFIGNTFKQMLSFWPTIKMVYGRPRNLQCQGLVEKGNDILQVKLGSWMEETGKNDWSLGLKYIIWAMNNQYCSFHKTIPYNMIFGQFPHNETNMSNILTTEDNCKNKLESFITKENSRLNSFELEDSEMDDSKSENSNFNNSENNSEMTIISNYNNEIIESDNINIQEIEETVER</sequence>
<dbReference type="EMBL" id="CAJVPV010006575">
    <property type="protein sequence ID" value="CAG8607083.1"/>
    <property type="molecule type" value="Genomic_DNA"/>
</dbReference>
<proteinExistence type="predicted"/>
<dbReference type="Gene3D" id="3.30.420.10">
    <property type="entry name" value="Ribonuclease H-like superfamily/Ribonuclease H"/>
    <property type="match status" value="1"/>
</dbReference>
<dbReference type="AlphaFoldDB" id="A0A9N9CPA8"/>
<evidence type="ECO:0000256" key="6">
    <source>
        <dbReference type="ARBA" id="ARBA00022918"/>
    </source>
</evidence>
<evidence type="ECO:0000313" key="10">
    <source>
        <dbReference type="Proteomes" id="UP000789342"/>
    </source>
</evidence>
<keyword evidence="4" id="KW-0255">Endonuclease</keyword>